<protein>
    <submittedName>
        <fullName evidence="1">Uncharacterized protein</fullName>
    </submittedName>
</protein>
<proteinExistence type="predicted"/>
<dbReference type="Proteomes" id="UP000467841">
    <property type="component" value="Unassembled WGS sequence"/>
</dbReference>
<keyword evidence="2" id="KW-1185">Reference proteome</keyword>
<name>A0A6D2ICV1_9BRAS</name>
<dbReference type="AlphaFoldDB" id="A0A6D2ICV1"/>
<comment type="caution">
    <text evidence="1">The sequence shown here is derived from an EMBL/GenBank/DDBJ whole genome shotgun (WGS) entry which is preliminary data.</text>
</comment>
<evidence type="ECO:0000313" key="1">
    <source>
        <dbReference type="EMBL" id="CAA7024433.1"/>
    </source>
</evidence>
<sequence length="139" mass="15497">MADSSAPLLTYIEDEEDTSPPLNFDKIFEQSLTDFGVSQFLQIIIVGLALTFDSHQIFITVFTDAYPTWHCLDHTICNTATTDVCEILRFHGQHGTGTAEPRLNPSFRSSISSARAPSSEVFPHQLSMLALSLEGFSWR</sequence>
<dbReference type="OrthoDB" id="5296287at2759"/>
<evidence type="ECO:0000313" key="2">
    <source>
        <dbReference type="Proteomes" id="UP000467841"/>
    </source>
</evidence>
<gene>
    <name evidence="1" type="ORF">MERR_LOCUS11668</name>
</gene>
<dbReference type="EMBL" id="CACVBM020000888">
    <property type="protein sequence ID" value="CAA7024433.1"/>
    <property type="molecule type" value="Genomic_DNA"/>
</dbReference>
<organism evidence="1 2">
    <name type="scientific">Microthlaspi erraticum</name>
    <dbReference type="NCBI Taxonomy" id="1685480"/>
    <lineage>
        <taxon>Eukaryota</taxon>
        <taxon>Viridiplantae</taxon>
        <taxon>Streptophyta</taxon>
        <taxon>Embryophyta</taxon>
        <taxon>Tracheophyta</taxon>
        <taxon>Spermatophyta</taxon>
        <taxon>Magnoliopsida</taxon>
        <taxon>eudicotyledons</taxon>
        <taxon>Gunneridae</taxon>
        <taxon>Pentapetalae</taxon>
        <taxon>rosids</taxon>
        <taxon>malvids</taxon>
        <taxon>Brassicales</taxon>
        <taxon>Brassicaceae</taxon>
        <taxon>Coluteocarpeae</taxon>
        <taxon>Microthlaspi</taxon>
    </lineage>
</organism>
<reference evidence="1" key="1">
    <citation type="submission" date="2020-01" db="EMBL/GenBank/DDBJ databases">
        <authorList>
            <person name="Mishra B."/>
        </authorList>
    </citation>
    <scope>NUCLEOTIDE SEQUENCE [LARGE SCALE GENOMIC DNA]</scope>
</reference>
<accession>A0A6D2ICV1</accession>